<gene>
    <name evidence="1" type="ORF">WA026_002211</name>
</gene>
<name>A0AAW1U3A3_9CUCU</name>
<proteinExistence type="predicted"/>
<accession>A0AAW1U3A3</accession>
<comment type="caution">
    <text evidence="1">The sequence shown here is derived from an EMBL/GenBank/DDBJ whole genome shotgun (WGS) entry which is preliminary data.</text>
</comment>
<dbReference type="EMBL" id="JARQZJ010000031">
    <property type="protein sequence ID" value="KAK9873854.1"/>
    <property type="molecule type" value="Genomic_DNA"/>
</dbReference>
<evidence type="ECO:0000313" key="1">
    <source>
        <dbReference type="EMBL" id="KAK9873854.1"/>
    </source>
</evidence>
<protein>
    <submittedName>
        <fullName evidence="1">Uncharacterized protein</fullName>
    </submittedName>
</protein>
<dbReference type="AlphaFoldDB" id="A0AAW1U3A3"/>
<dbReference type="Proteomes" id="UP001431783">
    <property type="component" value="Unassembled WGS sequence"/>
</dbReference>
<organism evidence="1 2">
    <name type="scientific">Henosepilachna vigintioctopunctata</name>
    <dbReference type="NCBI Taxonomy" id="420089"/>
    <lineage>
        <taxon>Eukaryota</taxon>
        <taxon>Metazoa</taxon>
        <taxon>Ecdysozoa</taxon>
        <taxon>Arthropoda</taxon>
        <taxon>Hexapoda</taxon>
        <taxon>Insecta</taxon>
        <taxon>Pterygota</taxon>
        <taxon>Neoptera</taxon>
        <taxon>Endopterygota</taxon>
        <taxon>Coleoptera</taxon>
        <taxon>Polyphaga</taxon>
        <taxon>Cucujiformia</taxon>
        <taxon>Coccinelloidea</taxon>
        <taxon>Coccinellidae</taxon>
        <taxon>Epilachninae</taxon>
        <taxon>Epilachnini</taxon>
        <taxon>Henosepilachna</taxon>
    </lineage>
</organism>
<sequence>MDTCSTCDEFQAEKKHLDIKISSLPDGHEKSQLLSQLRKLEIENLAHKKRAEVFYDKKRKARLSARQDATTIAIAMNFSKNLPIANITTNDVYYKRQLSYFINFNNSPWESSVINTPASLRSMKAGIVEGEFESPGLAYKDKLPISTAKYNDLQFLKKFCRPETKRYYDHLPHAANIKDATAN</sequence>
<reference evidence="1 2" key="1">
    <citation type="submission" date="2023-03" db="EMBL/GenBank/DDBJ databases">
        <title>Genome insight into feeding habits of ladybird beetles.</title>
        <authorList>
            <person name="Li H.-S."/>
            <person name="Huang Y.-H."/>
            <person name="Pang H."/>
        </authorList>
    </citation>
    <scope>NUCLEOTIDE SEQUENCE [LARGE SCALE GENOMIC DNA]</scope>
    <source>
        <strain evidence="1">SYSU_2023b</strain>
        <tissue evidence="1">Whole body</tissue>
    </source>
</reference>
<evidence type="ECO:0000313" key="2">
    <source>
        <dbReference type="Proteomes" id="UP001431783"/>
    </source>
</evidence>
<keyword evidence="2" id="KW-1185">Reference proteome</keyword>